<name>A0ABS9J6K7_9FLAO</name>
<proteinExistence type="predicted"/>
<evidence type="ECO:0000313" key="2">
    <source>
        <dbReference type="Proteomes" id="UP000829517"/>
    </source>
</evidence>
<dbReference type="RefSeq" id="WP_236959980.1">
    <property type="nucleotide sequence ID" value="NZ_JAETXX010000011.1"/>
</dbReference>
<dbReference type="Proteomes" id="UP000829517">
    <property type="component" value="Unassembled WGS sequence"/>
</dbReference>
<accession>A0ABS9J6K7</accession>
<evidence type="ECO:0008006" key="3">
    <source>
        <dbReference type="Google" id="ProtNLM"/>
    </source>
</evidence>
<gene>
    <name evidence="1" type="ORF">JM658_14355</name>
</gene>
<dbReference type="EMBL" id="JAETXX010000011">
    <property type="protein sequence ID" value="MCF8716015.1"/>
    <property type="molecule type" value="Genomic_DNA"/>
</dbReference>
<keyword evidence="2" id="KW-1185">Reference proteome</keyword>
<sequence>MKKYVNHIKIFVVLFALIFLYSFSNTRNENRELSANCNIEFLNNDGHYITRNTVNKLLIQNPDTLTGVRKEKLALNTIEKSLIANAMVQEADVYVSVTGQIGAKIRQRTPIGRVAANQPFYIDIEGKSMPLSPVHSARVPLITGTDVKNNMPKLYELAMFIYFDEFLKKNIIGIHQNNKHFELKLRTEGFIVDLGEVANLESKFNNFKAFYQKGLHDKTLDSYKTVNLSFDNQVVCTKK</sequence>
<reference evidence="1 2" key="1">
    <citation type="submission" date="2021-01" db="EMBL/GenBank/DDBJ databases">
        <title>Genome sequencing of Joostella atrarenae M1-2 (= KCTC 23194).</title>
        <authorList>
            <person name="Zakaria M.R."/>
            <person name="Lam M.Q."/>
            <person name="Chong C.S."/>
        </authorList>
    </citation>
    <scope>NUCLEOTIDE SEQUENCE [LARGE SCALE GENOMIC DNA]</scope>
    <source>
        <strain evidence="1 2">M1-2</strain>
    </source>
</reference>
<evidence type="ECO:0000313" key="1">
    <source>
        <dbReference type="EMBL" id="MCF8716015.1"/>
    </source>
</evidence>
<protein>
    <recommendedName>
        <fullName evidence="3">Cell division protein FtsQ</fullName>
    </recommendedName>
</protein>
<comment type="caution">
    <text evidence="1">The sequence shown here is derived from an EMBL/GenBank/DDBJ whole genome shotgun (WGS) entry which is preliminary data.</text>
</comment>
<organism evidence="1 2">
    <name type="scientific">Joostella atrarenae</name>
    <dbReference type="NCBI Taxonomy" id="679257"/>
    <lineage>
        <taxon>Bacteria</taxon>
        <taxon>Pseudomonadati</taxon>
        <taxon>Bacteroidota</taxon>
        <taxon>Flavobacteriia</taxon>
        <taxon>Flavobacteriales</taxon>
        <taxon>Flavobacteriaceae</taxon>
        <taxon>Joostella</taxon>
    </lineage>
</organism>